<accession>A0ABU1VHZ0</accession>
<dbReference type="Proteomes" id="UP001265550">
    <property type="component" value="Unassembled WGS sequence"/>
</dbReference>
<comment type="caution">
    <text evidence="1">The sequence shown here is derived from an EMBL/GenBank/DDBJ whole genome shotgun (WGS) entry which is preliminary data.</text>
</comment>
<evidence type="ECO:0008006" key="3">
    <source>
        <dbReference type="Google" id="ProtNLM"/>
    </source>
</evidence>
<dbReference type="EMBL" id="JAVDWE010000018">
    <property type="protein sequence ID" value="MDR7097069.1"/>
    <property type="molecule type" value="Genomic_DNA"/>
</dbReference>
<name>A0ABU1VHZ0_9BURK</name>
<dbReference type="RefSeq" id="WP_204735361.1">
    <property type="nucleotide sequence ID" value="NZ_JAVDWE010000018.1"/>
</dbReference>
<organism evidence="1 2">
    <name type="scientific">Hydrogenophaga laconesensis</name>
    <dbReference type="NCBI Taxonomy" id="1805971"/>
    <lineage>
        <taxon>Bacteria</taxon>
        <taxon>Pseudomonadati</taxon>
        <taxon>Pseudomonadota</taxon>
        <taxon>Betaproteobacteria</taxon>
        <taxon>Burkholderiales</taxon>
        <taxon>Comamonadaceae</taxon>
        <taxon>Hydrogenophaga</taxon>
    </lineage>
</organism>
<keyword evidence="2" id="KW-1185">Reference proteome</keyword>
<proteinExistence type="predicted"/>
<evidence type="ECO:0000313" key="2">
    <source>
        <dbReference type="Proteomes" id="UP001265550"/>
    </source>
</evidence>
<protein>
    <recommendedName>
        <fullName evidence="3">Lipoprotein</fullName>
    </recommendedName>
</protein>
<gene>
    <name evidence="1" type="ORF">J2X09_004838</name>
</gene>
<evidence type="ECO:0000313" key="1">
    <source>
        <dbReference type="EMBL" id="MDR7097069.1"/>
    </source>
</evidence>
<sequence length="138" mass="15089">MSVHTQQRSRGAVTFRVAGVLVAAMVLQACKPSPPPPPPAPKETTLQKQTRACTDDVKLGLNDPASLEVVTVKEIPLDNGGIAIDLDYTAKNAMGGRVRGQTFCVFKEKQSVVLDEENRVNQVRKMMRTMNELGIRTN</sequence>
<reference evidence="1 2" key="1">
    <citation type="submission" date="2023-07" db="EMBL/GenBank/DDBJ databases">
        <title>Sorghum-associated microbial communities from plants grown in Nebraska, USA.</title>
        <authorList>
            <person name="Schachtman D."/>
        </authorList>
    </citation>
    <scope>NUCLEOTIDE SEQUENCE [LARGE SCALE GENOMIC DNA]</scope>
    <source>
        <strain evidence="1 2">BE240</strain>
    </source>
</reference>